<dbReference type="KEGG" id="sted:SPTER_07530"/>
<dbReference type="AlphaFoldDB" id="A0A517DQ91"/>
<evidence type="ECO:0000256" key="1">
    <source>
        <dbReference type="ARBA" id="ARBA00004141"/>
    </source>
</evidence>
<name>A0A517DQ91_9FIRM</name>
<feature type="transmembrane region" description="Helical" evidence="6">
    <location>
        <begin position="110"/>
        <end position="128"/>
    </location>
</feature>
<dbReference type="OrthoDB" id="5295733at2"/>
<gene>
    <name evidence="7" type="ORF">SPTER_07530</name>
</gene>
<evidence type="ECO:0000256" key="2">
    <source>
        <dbReference type="ARBA" id="ARBA00007511"/>
    </source>
</evidence>
<dbReference type="InterPro" id="IPR022301">
    <property type="entry name" value="Integral_membrane_YjbE"/>
</dbReference>
<accession>A0A517DQ91</accession>
<keyword evidence="4 6" id="KW-1133">Transmembrane helix</keyword>
<dbReference type="PANTHER" id="PTHR30238:SF4">
    <property type="entry name" value="SLL1022 PROTEIN"/>
    <property type="match status" value="1"/>
</dbReference>
<feature type="transmembrane region" description="Helical" evidence="6">
    <location>
        <begin position="72"/>
        <end position="89"/>
    </location>
</feature>
<evidence type="ECO:0000256" key="6">
    <source>
        <dbReference type="SAM" id="Phobius"/>
    </source>
</evidence>
<comment type="similarity">
    <text evidence="2">Belongs to the TerC family.</text>
</comment>
<organism evidence="7 8">
    <name type="scientific">Sporomusa termitida</name>
    <dbReference type="NCBI Taxonomy" id="2377"/>
    <lineage>
        <taxon>Bacteria</taxon>
        <taxon>Bacillati</taxon>
        <taxon>Bacillota</taxon>
        <taxon>Negativicutes</taxon>
        <taxon>Selenomonadales</taxon>
        <taxon>Sporomusaceae</taxon>
        <taxon>Sporomusa</taxon>
    </lineage>
</organism>
<dbReference type="EMBL" id="CP036259">
    <property type="protein sequence ID" value="QDR79478.1"/>
    <property type="molecule type" value="Genomic_DNA"/>
</dbReference>
<dbReference type="Proteomes" id="UP000320776">
    <property type="component" value="Chromosome"/>
</dbReference>
<dbReference type="InterPro" id="IPR005496">
    <property type="entry name" value="Integral_membrane_TerC"/>
</dbReference>
<protein>
    <submittedName>
        <fullName evidence="7">Integral membrane protein, YjbE family</fullName>
    </submittedName>
</protein>
<keyword evidence="5 6" id="KW-0472">Membrane</keyword>
<feature type="transmembrane region" description="Helical" evidence="6">
    <location>
        <begin position="134"/>
        <end position="151"/>
    </location>
</feature>
<keyword evidence="3 6" id="KW-0812">Transmembrane</keyword>
<dbReference type="Pfam" id="PF03741">
    <property type="entry name" value="TerC"/>
    <property type="match status" value="1"/>
</dbReference>
<evidence type="ECO:0000256" key="3">
    <source>
        <dbReference type="ARBA" id="ARBA00022692"/>
    </source>
</evidence>
<evidence type="ECO:0000313" key="7">
    <source>
        <dbReference type="EMBL" id="QDR79478.1"/>
    </source>
</evidence>
<feature type="transmembrane region" description="Helical" evidence="6">
    <location>
        <begin position="163"/>
        <end position="182"/>
    </location>
</feature>
<dbReference type="PANTHER" id="PTHR30238">
    <property type="entry name" value="MEMBRANE BOUND PREDICTED REDOX MODULATOR"/>
    <property type="match status" value="1"/>
</dbReference>
<evidence type="ECO:0000313" key="8">
    <source>
        <dbReference type="Proteomes" id="UP000320776"/>
    </source>
</evidence>
<evidence type="ECO:0000256" key="5">
    <source>
        <dbReference type="ARBA" id="ARBA00023136"/>
    </source>
</evidence>
<sequence>MDFLTTEFLWSLLAIIFIDLVLAGDNAIVIGMAARRLPADKQKKAIFWGTAGAIIIRFLSTVAVVWLLKLPALMIAGGMLLIWIAYKLLTDKKDKDISAHSDLLTAVRTIVIADGVMGIDNVMAVAGVAHGDMLLVTVGILITIPVIIWGSTAFIKIVDRFPVVIYLGGAVLAWTAGGMIAGDPLTMKYVDLSATGKWLISGTLTAAVLGAARISSTAKGKPAPAEG</sequence>
<dbReference type="RefSeq" id="WP_144349124.1">
    <property type="nucleotide sequence ID" value="NZ_CP036259.1"/>
</dbReference>
<dbReference type="GO" id="GO:0016020">
    <property type="term" value="C:membrane"/>
    <property type="evidence" value="ECO:0007669"/>
    <property type="project" value="UniProtKB-SubCell"/>
</dbReference>
<feature type="transmembrane region" description="Helical" evidence="6">
    <location>
        <begin position="12"/>
        <end position="33"/>
    </location>
</feature>
<proteinExistence type="inferred from homology"/>
<feature type="transmembrane region" description="Helical" evidence="6">
    <location>
        <begin position="45"/>
        <end position="66"/>
    </location>
</feature>
<evidence type="ECO:0000256" key="4">
    <source>
        <dbReference type="ARBA" id="ARBA00022989"/>
    </source>
</evidence>
<comment type="subcellular location">
    <subcellularLocation>
        <location evidence="1">Membrane</location>
        <topology evidence="1">Multi-pass membrane protein</topology>
    </subcellularLocation>
</comment>
<keyword evidence="8" id="KW-1185">Reference proteome</keyword>
<reference evidence="7 8" key="1">
    <citation type="submission" date="2019-02" db="EMBL/GenBank/DDBJ databases">
        <title>Closed genome of Sporomusa termitida DSM 4440.</title>
        <authorList>
            <person name="Poehlein A."/>
            <person name="Daniel R."/>
        </authorList>
    </citation>
    <scope>NUCLEOTIDE SEQUENCE [LARGE SCALE GENOMIC DNA]</scope>
    <source>
        <strain evidence="7 8">DSM 4440</strain>
    </source>
</reference>
<dbReference type="NCBIfam" id="TIGR03717">
    <property type="entry name" value="R_switched_YjbE"/>
    <property type="match status" value="1"/>
</dbReference>